<dbReference type="Pfam" id="PF00300">
    <property type="entry name" value="His_Phos_1"/>
    <property type="match status" value="1"/>
</dbReference>
<name>A0ABV8ARE9_9BACT</name>
<sequence length="166" mass="18478">MKNLLLILLGGLILVSCGSSPEPKTIYIVRHAEKMLVENPDPELAQVGIVRSKKLAQILADKEIKHIFSTDYKRTRMTAQPTADQLGIQIETYDPRDQEAFAEKLKGLEGNILVVGHSNTAPRLANILIGSGSPYPDLTDVEYDNIYILEYKENGFSANVKKYGDF</sequence>
<accession>A0ABV8ARE9</accession>
<dbReference type="InterPro" id="IPR029033">
    <property type="entry name" value="His_PPase_superfam"/>
</dbReference>
<dbReference type="InterPro" id="IPR013078">
    <property type="entry name" value="His_Pase_superF_clade-1"/>
</dbReference>
<dbReference type="CDD" id="cd07067">
    <property type="entry name" value="HP_PGM_like"/>
    <property type="match status" value="1"/>
</dbReference>
<protein>
    <submittedName>
        <fullName evidence="1">SixA phosphatase family protein</fullName>
    </submittedName>
</protein>
<evidence type="ECO:0000313" key="2">
    <source>
        <dbReference type="Proteomes" id="UP001595805"/>
    </source>
</evidence>
<dbReference type="SMART" id="SM00855">
    <property type="entry name" value="PGAM"/>
    <property type="match status" value="1"/>
</dbReference>
<organism evidence="1 2">
    <name type="scientific">Algoriphagus namhaensis</name>
    <dbReference type="NCBI Taxonomy" id="915353"/>
    <lineage>
        <taxon>Bacteria</taxon>
        <taxon>Pseudomonadati</taxon>
        <taxon>Bacteroidota</taxon>
        <taxon>Cytophagia</taxon>
        <taxon>Cytophagales</taxon>
        <taxon>Cyclobacteriaceae</taxon>
        <taxon>Algoriphagus</taxon>
    </lineage>
</organism>
<reference evidence="2" key="1">
    <citation type="journal article" date="2019" name="Int. J. Syst. Evol. Microbiol.">
        <title>The Global Catalogue of Microorganisms (GCM) 10K type strain sequencing project: providing services to taxonomists for standard genome sequencing and annotation.</title>
        <authorList>
            <consortium name="The Broad Institute Genomics Platform"/>
            <consortium name="The Broad Institute Genome Sequencing Center for Infectious Disease"/>
            <person name="Wu L."/>
            <person name="Ma J."/>
        </authorList>
    </citation>
    <scope>NUCLEOTIDE SEQUENCE [LARGE SCALE GENOMIC DNA]</scope>
    <source>
        <strain evidence="2">CCUG 60523</strain>
    </source>
</reference>
<keyword evidence="2" id="KW-1185">Reference proteome</keyword>
<proteinExistence type="predicted"/>
<comment type="caution">
    <text evidence="1">The sequence shown here is derived from an EMBL/GenBank/DDBJ whole genome shotgun (WGS) entry which is preliminary data.</text>
</comment>
<dbReference type="SUPFAM" id="SSF53254">
    <property type="entry name" value="Phosphoglycerate mutase-like"/>
    <property type="match status" value="1"/>
</dbReference>
<gene>
    <name evidence="1" type="ORF">ACFOSV_04690</name>
</gene>
<dbReference type="RefSeq" id="WP_377903896.1">
    <property type="nucleotide sequence ID" value="NZ_JBHRZS010000006.1"/>
</dbReference>
<dbReference type="Gene3D" id="3.40.50.1240">
    <property type="entry name" value="Phosphoglycerate mutase-like"/>
    <property type="match status" value="1"/>
</dbReference>
<evidence type="ECO:0000313" key="1">
    <source>
        <dbReference type="EMBL" id="MFC3879456.1"/>
    </source>
</evidence>
<dbReference type="PROSITE" id="PS51257">
    <property type="entry name" value="PROKAR_LIPOPROTEIN"/>
    <property type="match status" value="1"/>
</dbReference>
<dbReference type="Proteomes" id="UP001595805">
    <property type="component" value="Unassembled WGS sequence"/>
</dbReference>
<dbReference type="EMBL" id="JBHRZS010000006">
    <property type="protein sequence ID" value="MFC3879456.1"/>
    <property type="molecule type" value="Genomic_DNA"/>
</dbReference>